<keyword evidence="3" id="KW-1185">Reference proteome</keyword>
<feature type="domain" description="DUF3597" evidence="1">
    <location>
        <begin position="4"/>
        <end position="136"/>
    </location>
</feature>
<dbReference type="OrthoDB" id="5524840at2"/>
<dbReference type="RefSeq" id="WP_017524057.1">
    <property type="nucleotide sequence ID" value="NZ_JACCEX010000001.1"/>
</dbReference>
<organism evidence="2 3">
    <name type="scientific">Pusillimonas noertemannii</name>
    <dbReference type="NCBI Taxonomy" id="305977"/>
    <lineage>
        <taxon>Bacteria</taxon>
        <taxon>Pseudomonadati</taxon>
        <taxon>Pseudomonadota</taxon>
        <taxon>Betaproteobacteria</taxon>
        <taxon>Burkholderiales</taxon>
        <taxon>Alcaligenaceae</taxon>
        <taxon>Pusillimonas</taxon>
    </lineage>
</organism>
<name>A0A2U1CP91_9BURK</name>
<dbReference type="STRING" id="1231391.GCA_000308195_01699"/>
<dbReference type="EMBL" id="QEKO01000001">
    <property type="protein sequence ID" value="PVY67699.1"/>
    <property type="molecule type" value="Genomic_DNA"/>
</dbReference>
<dbReference type="Proteomes" id="UP000246145">
    <property type="component" value="Unassembled WGS sequence"/>
</dbReference>
<reference evidence="2 3" key="1">
    <citation type="submission" date="2018-04" db="EMBL/GenBank/DDBJ databases">
        <title>Genomic Encyclopedia of Type Strains, Phase IV (KMG-IV): sequencing the most valuable type-strain genomes for metagenomic binning, comparative biology and taxonomic classification.</title>
        <authorList>
            <person name="Goeker M."/>
        </authorList>
    </citation>
    <scope>NUCLEOTIDE SEQUENCE [LARGE SCALE GENOMIC DNA]</scope>
    <source>
        <strain evidence="2 3">DSM 10065</strain>
    </source>
</reference>
<evidence type="ECO:0000313" key="2">
    <source>
        <dbReference type="EMBL" id="PVY67699.1"/>
    </source>
</evidence>
<dbReference type="InterPro" id="IPR022016">
    <property type="entry name" value="DUF3597"/>
</dbReference>
<gene>
    <name evidence="2" type="ORF">C7440_0082</name>
</gene>
<evidence type="ECO:0000259" key="1">
    <source>
        <dbReference type="Pfam" id="PF12200"/>
    </source>
</evidence>
<dbReference type="AlphaFoldDB" id="A0A2U1CP91"/>
<accession>A0A2U1CP91</accession>
<evidence type="ECO:0000313" key="3">
    <source>
        <dbReference type="Proteomes" id="UP000246145"/>
    </source>
</evidence>
<comment type="caution">
    <text evidence="2">The sequence shown here is derived from an EMBL/GenBank/DDBJ whole genome shotgun (WGS) entry which is preliminary data.</text>
</comment>
<dbReference type="Pfam" id="PF12200">
    <property type="entry name" value="DUF3597"/>
    <property type="match status" value="1"/>
</dbReference>
<sequence length="140" mass="14171">MGFFSKILDKLGLGDAKAAPAAGQGVDQGAAATQAGTTAAPAAAAAASAPSGAVPVTDVVAQLEQKAAANPQKLNWRTSIVDLLKLLDLDSSLAARKELATELGCPAELMADSAQMNMWLHKAVLARIAENGGNIPPDLL</sequence>
<protein>
    <submittedName>
        <fullName evidence="2">Uncharacterized protein DUF3597</fullName>
    </submittedName>
</protein>
<dbReference type="SUPFAM" id="SSF158634">
    <property type="entry name" value="RPA2825-like"/>
    <property type="match status" value="1"/>
</dbReference>
<proteinExistence type="predicted"/>